<dbReference type="EMBL" id="VZQQ01000006">
    <property type="protein sequence ID" value="MBC8746685.1"/>
    <property type="molecule type" value="Genomic_DNA"/>
</dbReference>
<keyword evidence="1" id="KW-0732">Signal</keyword>
<sequence length="139" mass="15708">MAKRRLAQALSAWLFCTLLVPIAYAEGAISFTDNIMPMLKDRPQFKEFILQSFSVTDTGWGVRVDSLTMPHMGGARMGPYRFQAIWHSPQGDTPVTLVIDTKTEFFDSHRRQITGSDLRRTTSITETLDCIEVEPPEAQ</sequence>
<evidence type="ECO:0008006" key="4">
    <source>
        <dbReference type="Google" id="ProtNLM"/>
    </source>
</evidence>
<comment type="caution">
    <text evidence="2">The sequence shown here is derived from an EMBL/GenBank/DDBJ whole genome shotgun (WGS) entry which is preliminary data.</text>
</comment>
<gene>
    <name evidence="2" type="ORF">F6X42_08705</name>
</gene>
<organism evidence="2 3">
    <name type="scientific">Paraburkholderia podalyriae</name>
    <dbReference type="NCBI Taxonomy" id="1938811"/>
    <lineage>
        <taxon>Bacteria</taxon>
        <taxon>Pseudomonadati</taxon>
        <taxon>Pseudomonadota</taxon>
        <taxon>Betaproteobacteria</taxon>
        <taxon>Burkholderiales</taxon>
        <taxon>Burkholderiaceae</taxon>
        <taxon>Paraburkholderia</taxon>
    </lineage>
</organism>
<evidence type="ECO:0000256" key="1">
    <source>
        <dbReference type="SAM" id="SignalP"/>
    </source>
</evidence>
<keyword evidence="3" id="KW-1185">Reference proteome</keyword>
<feature type="signal peptide" evidence="1">
    <location>
        <begin position="1"/>
        <end position="25"/>
    </location>
</feature>
<proteinExistence type="predicted"/>
<reference evidence="2 3" key="1">
    <citation type="submission" date="2019-09" db="EMBL/GenBank/DDBJ databases">
        <title>Paraburkholderia podalyriae sp. nov., A South African Podalyria-associated rhizobium.</title>
        <authorList>
            <person name="Mavima L."/>
            <person name="Beukes C.W."/>
            <person name="Palmer M."/>
            <person name="De Meyer S.E."/>
            <person name="James E.K."/>
            <person name="Maluk M."/>
            <person name="Avontuur J.R."/>
            <person name="Chan W.Y."/>
            <person name="Venter S.N."/>
            <person name="Steenkamp E.T."/>
        </authorList>
    </citation>
    <scope>NUCLEOTIDE SEQUENCE [LARGE SCALE GENOMIC DNA]</scope>
    <source>
        <strain evidence="2 3">WC7.3b</strain>
    </source>
</reference>
<protein>
    <recommendedName>
        <fullName evidence="4">DUF3888 domain-containing protein</fullName>
    </recommendedName>
</protein>
<feature type="chain" id="PRO_5046662153" description="DUF3888 domain-containing protein" evidence="1">
    <location>
        <begin position="26"/>
        <end position="139"/>
    </location>
</feature>
<evidence type="ECO:0000313" key="3">
    <source>
        <dbReference type="Proteomes" id="UP000736373"/>
    </source>
</evidence>
<dbReference type="Proteomes" id="UP000736373">
    <property type="component" value="Unassembled WGS sequence"/>
</dbReference>
<evidence type="ECO:0000313" key="2">
    <source>
        <dbReference type="EMBL" id="MBC8746685.1"/>
    </source>
</evidence>
<dbReference type="RefSeq" id="WP_187633792.1">
    <property type="nucleotide sequence ID" value="NZ_VZQQ01000006.1"/>
</dbReference>
<accession>A0ABR7PJY9</accession>
<name>A0ABR7PJY9_9BURK</name>